<reference evidence="4 5" key="1">
    <citation type="journal article" date="2019" name="Int. J. Syst. Evol. Microbiol.">
        <title>The Global Catalogue of Microorganisms (GCM) 10K type strain sequencing project: providing services to taxonomists for standard genome sequencing and annotation.</title>
        <authorList>
            <consortium name="The Broad Institute Genomics Platform"/>
            <consortium name="The Broad Institute Genome Sequencing Center for Infectious Disease"/>
            <person name="Wu L."/>
            <person name="Ma J."/>
        </authorList>
    </citation>
    <scope>NUCLEOTIDE SEQUENCE [LARGE SCALE GENOMIC DNA]</scope>
    <source>
        <strain evidence="4 5">CGMCC 1.10390</strain>
    </source>
</reference>
<keyword evidence="2" id="KW-0812">Transmembrane</keyword>
<feature type="compositionally biased region" description="Gly residues" evidence="1">
    <location>
        <begin position="663"/>
        <end position="675"/>
    </location>
</feature>
<dbReference type="InterPro" id="IPR011635">
    <property type="entry name" value="CARDB"/>
</dbReference>
<sequence length="704" mass="73785">MDRRVALLSILLVSLVAVPAATPAAQPADASAVRASGSATDPVTTTGPTAAAAQANPTITRTLTLHLTPGQPGEVRAVVDVDVPDEVTEFTLQLQSNADVQSTEHFERDSDREYAWTGDGSGGSVTFTYDANETSDTGGRAALAERLGATSTDTQAAEYAFADTGDWAITRVPGLGSSWRWRDADDVDLEKTVTVAGEGTTGGYMAYLGPMTTYSETVQDQEITLAVPDAAEMRESPEAVLASLANASERLRVGQRDETALVIAAPRAVDWSSAGLQYGDTDAWVVADARLDRANNVWLHEYVHTRQEFRTNRSGRWLTEATADYYAALLAYEQGHVGFDAFRDKLQRGTEDPQSTAVLAEPATWSNSANYLKGSLVTGAIDRRLRGTTDGGATFQRVFRRLNGQEDTVDNADILDAVEAAAGSDTRSYADRYTTGSGAPGTWSRETHSELFGPVPASFAYMLADGSPAVAGPYRNTTVSMSPTLAVGETLAIEATVENVGGGVGSYEAALVVDGTVEATESGELDPGETETLAFERTFDEAGTYDVRVANRELTVTVREPATPRVTSIEAPDTVTVGEAFTVRATVDNEAAWPAAGAVSLSLDGEESRTDTVRLPPASRLTYTGTVTVSEAGEHVVAVGGEQVTVTAVEPETTADARDGSGDTSGGDGDGGPGGSLPMPGFGVAGTVAALVGLLAGLGLQRRQ</sequence>
<comment type="caution">
    <text evidence="4">The sequence shown here is derived from an EMBL/GenBank/DDBJ whole genome shotgun (WGS) entry which is preliminary data.</text>
</comment>
<dbReference type="Gene3D" id="2.60.40.10">
    <property type="entry name" value="Immunoglobulins"/>
    <property type="match status" value="2"/>
</dbReference>
<evidence type="ECO:0000313" key="5">
    <source>
        <dbReference type="Proteomes" id="UP001597034"/>
    </source>
</evidence>
<keyword evidence="2" id="KW-1133">Transmembrane helix</keyword>
<feature type="transmembrane region" description="Helical" evidence="2">
    <location>
        <begin position="682"/>
        <end position="700"/>
    </location>
</feature>
<proteinExistence type="predicted"/>
<evidence type="ECO:0000256" key="2">
    <source>
        <dbReference type="SAM" id="Phobius"/>
    </source>
</evidence>
<evidence type="ECO:0000313" key="4">
    <source>
        <dbReference type="EMBL" id="MFD1646713.1"/>
    </source>
</evidence>
<protein>
    <submittedName>
        <fullName evidence="4">CARDB domain-containing protein</fullName>
    </submittedName>
</protein>
<dbReference type="RefSeq" id="WP_256401206.1">
    <property type="nucleotide sequence ID" value="NZ_JANHJR010000003.1"/>
</dbReference>
<evidence type="ECO:0000259" key="3">
    <source>
        <dbReference type="Pfam" id="PF07705"/>
    </source>
</evidence>
<dbReference type="Proteomes" id="UP001597034">
    <property type="component" value="Unassembled WGS sequence"/>
</dbReference>
<organism evidence="4 5">
    <name type="scientific">Haloarchaeobius litoreus</name>
    <dbReference type="NCBI Taxonomy" id="755306"/>
    <lineage>
        <taxon>Archaea</taxon>
        <taxon>Methanobacteriati</taxon>
        <taxon>Methanobacteriota</taxon>
        <taxon>Stenosarchaea group</taxon>
        <taxon>Halobacteria</taxon>
        <taxon>Halobacteriales</taxon>
        <taxon>Halorubellaceae</taxon>
        <taxon>Haloarchaeobius</taxon>
    </lineage>
</organism>
<feature type="domain" description="CARDB" evidence="3">
    <location>
        <begin position="482"/>
        <end position="550"/>
    </location>
</feature>
<accession>A0ABD6DMQ9</accession>
<dbReference type="InterPro" id="IPR013783">
    <property type="entry name" value="Ig-like_fold"/>
</dbReference>
<gene>
    <name evidence="4" type="ORF">ACFSBL_13565</name>
</gene>
<feature type="region of interest" description="Disordered" evidence="1">
    <location>
        <begin position="24"/>
        <end position="49"/>
    </location>
</feature>
<dbReference type="Pfam" id="PF07705">
    <property type="entry name" value="CARDB"/>
    <property type="match status" value="1"/>
</dbReference>
<dbReference type="EMBL" id="JBHUDO010000003">
    <property type="protein sequence ID" value="MFD1646713.1"/>
    <property type="molecule type" value="Genomic_DNA"/>
</dbReference>
<keyword evidence="2" id="KW-0472">Membrane</keyword>
<dbReference type="AlphaFoldDB" id="A0ABD6DMQ9"/>
<keyword evidence="5" id="KW-1185">Reference proteome</keyword>
<dbReference type="SUPFAM" id="SSF55486">
    <property type="entry name" value="Metalloproteases ('zincins'), catalytic domain"/>
    <property type="match status" value="1"/>
</dbReference>
<name>A0ABD6DMQ9_9EURY</name>
<evidence type="ECO:0000256" key="1">
    <source>
        <dbReference type="SAM" id="MobiDB-lite"/>
    </source>
</evidence>
<feature type="region of interest" description="Disordered" evidence="1">
    <location>
        <begin position="649"/>
        <end position="679"/>
    </location>
</feature>